<feature type="region of interest" description="Disordered" evidence="2">
    <location>
        <begin position="151"/>
        <end position="212"/>
    </location>
</feature>
<feature type="compositionally biased region" description="Polar residues" evidence="2">
    <location>
        <begin position="117"/>
        <end position="129"/>
    </location>
</feature>
<evidence type="ECO:0000259" key="3">
    <source>
        <dbReference type="PROSITE" id="PS50937"/>
    </source>
</evidence>
<keyword evidence="1" id="KW-0238">DNA-binding</keyword>
<protein>
    <recommendedName>
        <fullName evidence="3">HTH merR-type domain-containing protein</fullName>
    </recommendedName>
</protein>
<dbReference type="InterPro" id="IPR009061">
    <property type="entry name" value="DNA-bd_dom_put_sf"/>
</dbReference>
<dbReference type="SMART" id="SM00422">
    <property type="entry name" value="HTH_MERR"/>
    <property type="match status" value="1"/>
</dbReference>
<dbReference type="InterPro" id="IPR047057">
    <property type="entry name" value="MerR_fam"/>
</dbReference>
<reference evidence="4 5" key="1">
    <citation type="submission" date="2016-03" db="EMBL/GenBank/DDBJ databases">
        <title>Genome sequence of Nesiotobacter sp. nov., a moderately halophilic alphaproteobacterium isolated from the Yellow Sea, China.</title>
        <authorList>
            <person name="Zhang G."/>
            <person name="Zhang R."/>
        </authorList>
    </citation>
    <scope>NUCLEOTIDE SEQUENCE [LARGE SCALE GENOMIC DNA]</scope>
    <source>
        <strain evidence="4 5">WB1-6</strain>
    </source>
</reference>
<dbReference type="SUPFAM" id="SSF46955">
    <property type="entry name" value="Putative DNA-binding domain"/>
    <property type="match status" value="1"/>
</dbReference>
<dbReference type="Proteomes" id="UP000185783">
    <property type="component" value="Unassembled WGS sequence"/>
</dbReference>
<feature type="domain" description="HTH merR-type" evidence="3">
    <location>
        <begin position="10"/>
        <end position="78"/>
    </location>
</feature>
<dbReference type="EMBL" id="LVVZ01000019">
    <property type="protein sequence ID" value="OKL43645.1"/>
    <property type="molecule type" value="Genomic_DNA"/>
</dbReference>
<accession>A0A1U7JG17</accession>
<evidence type="ECO:0000256" key="1">
    <source>
        <dbReference type="ARBA" id="ARBA00023125"/>
    </source>
</evidence>
<dbReference type="Pfam" id="PF13411">
    <property type="entry name" value="MerR_1"/>
    <property type="match status" value="1"/>
</dbReference>
<dbReference type="InterPro" id="IPR000551">
    <property type="entry name" value="MerR-type_HTH_dom"/>
</dbReference>
<feature type="compositionally biased region" description="Low complexity" evidence="2">
    <location>
        <begin position="102"/>
        <end position="113"/>
    </location>
</feature>
<keyword evidence="5" id="KW-1185">Reference proteome</keyword>
<dbReference type="CDD" id="cd04765">
    <property type="entry name" value="HTH_MlrA-like_sg2"/>
    <property type="match status" value="1"/>
</dbReference>
<proteinExistence type="predicted"/>
<dbReference type="STRING" id="197461.A3843_13570"/>
<dbReference type="RefSeq" id="WP_028480815.1">
    <property type="nucleotide sequence ID" value="NZ_LVVZ01000019.1"/>
</dbReference>
<organism evidence="4 5">
    <name type="scientific">Pseudovibrio exalbescens</name>
    <dbReference type="NCBI Taxonomy" id="197461"/>
    <lineage>
        <taxon>Bacteria</taxon>
        <taxon>Pseudomonadati</taxon>
        <taxon>Pseudomonadota</taxon>
        <taxon>Alphaproteobacteria</taxon>
        <taxon>Hyphomicrobiales</taxon>
        <taxon>Stappiaceae</taxon>
        <taxon>Pseudovibrio</taxon>
    </lineage>
</organism>
<dbReference type="Gene3D" id="1.10.1660.10">
    <property type="match status" value="1"/>
</dbReference>
<evidence type="ECO:0000313" key="4">
    <source>
        <dbReference type="EMBL" id="OKL43645.1"/>
    </source>
</evidence>
<dbReference type="GO" id="GO:0003677">
    <property type="term" value="F:DNA binding"/>
    <property type="evidence" value="ECO:0007669"/>
    <property type="project" value="UniProtKB-KW"/>
</dbReference>
<dbReference type="AlphaFoldDB" id="A0A1U7JG17"/>
<evidence type="ECO:0000313" key="5">
    <source>
        <dbReference type="Proteomes" id="UP000185783"/>
    </source>
</evidence>
<dbReference type="PROSITE" id="PS50937">
    <property type="entry name" value="HTH_MERR_2"/>
    <property type="match status" value="1"/>
</dbReference>
<dbReference type="PANTHER" id="PTHR30204">
    <property type="entry name" value="REDOX-CYCLING DRUG-SENSING TRANSCRIPTIONAL ACTIVATOR SOXR"/>
    <property type="match status" value="1"/>
</dbReference>
<comment type="caution">
    <text evidence="4">The sequence shown here is derived from an EMBL/GenBank/DDBJ whole genome shotgun (WGS) entry which is preliminary data.</text>
</comment>
<dbReference type="PANTHER" id="PTHR30204:SF15">
    <property type="entry name" value="BLL5018 PROTEIN"/>
    <property type="match status" value="1"/>
</dbReference>
<sequence length="238" mass="26523">MHKSADAFRTISEVAEHLDLPQHVLRFWETRFTQIKPLKRGGGRRYYRPEDVELLAGIRHLLYGEGYTIKGVQRILREQGARFVMEIGQNPAAHTAVGIATQPQQAQSSAPAPRQDANPTPVSPSYSAHQELSYSQQDGDLFAADDTELEQGPVHDQPAAPSYQTEPEEPLPAGLLSDTDDEEDSGSAPSALRFMDRLRGADRAGQDEAGRMTKEEVRLLQSTLFELLECKRMLDQAR</sequence>
<feature type="region of interest" description="Disordered" evidence="2">
    <location>
        <begin position="99"/>
        <end position="129"/>
    </location>
</feature>
<dbReference type="GO" id="GO:0003700">
    <property type="term" value="F:DNA-binding transcription factor activity"/>
    <property type="evidence" value="ECO:0007669"/>
    <property type="project" value="InterPro"/>
</dbReference>
<feature type="compositionally biased region" description="Basic and acidic residues" evidence="2">
    <location>
        <begin position="194"/>
        <end position="212"/>
    </location>
</feature>
<name>A0A1U7JG17_9HYPH</name>
<gene>
    <name evidence="4" type="ORF">A3843_13570</name>
</gene>
<evidence type="ECO:0000256" key="2">
    <source>
        <dbReference type="SAM" id="MobiDB-lite"/>
    </source>
</evidence>